<keyword evidence="6" id="KW-0574">Periplasm</keyword>
<dbReference type="Gene3D" id="1.10.530.10">
    <property type="match status" value="1"/>
</dbReference>
<keyword evidence="14" id="KW-1185">Reference proteome</keyword>
<dbReference type="GO" id="GO:0044780">
    <property type="term" value="P:bacterial-type flagellum assembly"/>
    <property type="evidence" value="ECO:0007669"/>
    <property type="project" value="InterPro"/>
</dbReference>
<evidence type="ECO:0000256" key="1">
    <source>
        <dbReference type="ARBA" id="ARBA00002954"/>
    </source>
</evidence>
<name>A0A840RN59_9NEIS</name>
<evidence type="ECO:0000259" key="12">
    <source>
        <dbReference type="SMART" id="SM00047"/>
    </source>
</evidence>
<dbReference type="PANTHER" id="PTHR33308:SF9">
    <property type="entry name" value="PEPTIDOGLYCAN HYDROLASE FLGJ"/>
    <property type="match status" value="1"/>
</dbReference>
<feature type="domain" description="Mannosyl-glycoprotein endo-beta-N-acetylglucosamidase-like" evidence="12">
    <location>
        <begin position="144"/>
        <end position="303"/>
    </location>
</feature>
<evidence type="ECO:0000256" key="8">
    <source>
        <dbReference type="ARBA" id="ARBA00023295"/>
    </source>
</evidence>
<evidence type="ECO:0000313" key="13">
    <source>
        <dbReference type="EMBL" id="MBB5193622.1"/>
    </source>
</evidence>
<keyword evidence="7" id="KW-0378">Hydrolase</keyword>
<evidence type="ECO:0000256" key="5">
    <source>
        <dbReference type="ARBA" id="ARBA00013433"/>
    </source>
</evidence>
<dbReference type="Gene3D" id="2.10.70.40">
    <property type="entry name" value="peptidoglycan hydrolase"/>
    <property type="match status" value="1"/>
</dbReference>
<dbReference type="EMBL" id="JACHHN010000012">
    <property type="protein sequence ID" value="MBB5193622.1"/>
    <property type="molecule type" value="Genomic_DNA"/>
</dbReference>
<comment type="function">
    <text evidence="1">Flagellum-specific muramidase which hydrolyzes the peptidoglycan layer to assemble the rod structure in the periplasmic space.</text>
</comment>
<comment type="subcellular location">
    <subcellularLocation>
        <location evidence="2">Periplasm</location>
    </subcellularLocation>
</comment>
<dbReference type="GO" id="GO:0004040">
    <property type="term" value="F:amidase activity"/>
    <property type="evidence" value="ECO:0007669"/>
    <property type="project" value="InterPro"/>
</dbReference>
<dbReference type="InterPro" id="IPR019301">
    <property type="entry name" value="Flagellar_prot_FlgJ_N"/>
</dbReference>
<evidence type="ECO:0000256" key="3">
    <source>
        <dbReference type="ARBA" id="ARBA00006880"/>
    </source>
</evidence>
<dbReference type="PRINTS" id="PR01002">
    <property type="entry name" value="FLGFLGJ"/>
</dbReference>
<dbReference type="InterPro" id="IPR051056">
    <property type="entry name" value="Glycosyl_Hydrolase_73"/>
</dbReference>
<evidence type="ECO:0000256" key="9">
    <source>
        <dbReference type="ARBA" id="ARBA00023316"/>
    </source>
</evidence>
<dbReference type="NCBIfam" id="TIGR02541">
    <property type="entry name" value="flagell_FlgJ"/>
    <property type="match status" value="1"/>
</dbReference>
<evidence type="ECO:0000256" key="4">
    <source>
        <dbReference type="ARBA" id="ARBA00007974"/>
    </source>
</evidence>
<sequence length="305" mass="31724">MTLDSPASRSNLAQALASDPNSITALRQTANTNSQAGVKAVAQQFEALLMQQMLKSMRDATPQYDTLSSSPASSMFRSMYDEQIASNMSAHGGVGLADAIVRQISIQQDPSLLKQAWHTPPNPFGKSSTLTTKPATAAAGAAKDAGDGGNTSSFIDKIGNAAKSASATLGVSPHVLVAQAALETGWGRKPLTDAAGQDTHNLFGVKAGKDWQGKTADVTTTEYVNGVAQKKTETFRAYDSYADAMSDYASIIKKRFSDAVGSGSDAKGYGTALQSKGYATDPSYAGKLALVAARVQRQMAGAGDA</sequence>
<keyword evidence="8" id="KW-0326">Glycosidase</keyword>
<keyword evidence="13" id="KW-0282">Flagellum</keyword>
<dbReference type="RefSeq" id="WP_184103435.1">
    <property type="nucleotide sequence ID" value="NZ_JACHHN010000012.1"/>
</dbReference>
<evidence type="ECO:0000256" key="2">
    <source>
        <dbReference type="ARBA" id="ARBA00004418"/>
    </source>
</evidence>
<dbReference type="AlphaFoldDB" id="A0A840RN59"/>
<evidence type="ECO:0000256" key="10">
    <source>
        <dbReference type="ARBA" id="ARBA00030835"/>
    </source>
</evidence>
<organism evidence="13 14">
    <name type="scientific">Silvimonas terrae</name>
    <dbReference type="NCBI Taxonomy" id="300266"/>
    <lineage>
        <taxon>Bacteria</taxon>
        <taxon>Pseudomonadati</taxon>
        <taxon>Pseudomonadota</taxon>
        <taxon>Betaproteobacteria</taxon>
        <taxon>Neisseriales</taxon>
        <taxon>Chitinibacteraceae</taxon>
        <taxon>Silvimonas</taxon>
    </lineage>
</organism>
<comment type="similarity">
    <text evidence="3">In the N-terminal section; belongs to the FlgJ family.</text>
</comment>
<evidence type="ECO:0000256" key="7">
    <source>
        <dbReference type="ARBA" id="ARBA00022801"/>
    </source>
</evidence>
<dbReference type="GO" id="GO:0071973">
    <property type="term" value="P:bacterial-type flagellum-dependent cell motility"/>
    <property type="evidence" value="ECO:0007669"/>
    <property type="project" value="TreeGrafter"/>
</dbReference>
<dbReference type="Proteomes" id="UP000543030">
    <property type="component" value="Unassembled WGS sequence"/>
</dbReference>
<dbReference type="Pfam" id="PF01832">
    <property type="entry name" value="Glucosaminidase"/>
    <property type="match status" value="1"/>
</dbReference>
<dbReference type="Pfam" id="PF10135">
    <property type="entry name" value="Rod-binding"/>
    <property type="match status" value="1"/>
</dbReference>
<accession>A0A840RN59</accession>
<dbReference type="InterPro" id="IPR013377">
    <property type="entry name" value="FlgJ"/>
</dbReference>
<reference evidence="13 14" key="1">
    <citation type="submission" date="2020-08" db="EMBL/GenBank/DDBJ databases">
        <title>Genomic Encyclopedia of Type Strains, Phase IV (KMG-IV): sequencing the most valuable type-strain genomes for metagenomic binning, comparative biology and taxonomic classification.</title>
        <authorList>
            <person name="Goeker M."/>
        </authorList>
    </citation>
    <scope>NUCLEOTIDE SEQUENCE [LARGE SCALE GENOMIC DNA]</scope>
    <source>
        <strain evidence="13 14">DSM 18233</strain>
    </source>
</reference>
<evidence type="ECO:0000313" key="14">
    <source>
        <dbReference type="Proteomes" id="UP000543030"/>
    </source>
</evidence>
<dbReference type="GO" id="GO:0071555">
    <property type="term" value="P:cell wall organization"/>
    <property type="evidence" value="ECO:0007669"/>
    <property type="project" value="UniProtKB-KW"/>
</dbReference>
<protein>
    <recommendedName>
        <fullName evidence="5">Peptidoglycan hydrolase FlgJ</fullName>
    </recommendedName>
    <alternativeName>
        <fullName evidence="10">Muramidase FlgJ</fullName>
    </alternativeName>
</protein>
<feature type="region of interest" description="Disordered" evidence="11">
    <location>
        <begin position="120"/>
        <end position="149"/>
    </location>
</feature>
<dbReference type="GO" id="GO:0016798">
    <property type="term" value="F:hydrolase activity, acting on glycosyl bonds"/>
    <property type="evidence" value="ECO:0007669"/>
    <property type="project" value="UniProtKB-KW"/>
</dbReference>
<dbReference type="InterPro" id="IPR002901">
    <property type="entry name" value="MGlyc_endo_b_GlcNAc-like_dom"/>
</dbReference>
<dbReference type="SMART" id="SM00047">
    <property type="entry name" value="LYZ2"/>
    <property type="match status" value="1"/>
</dbReference>
<evidence type="ECO:0000256" key="6">
    <source>
        <dbReference type="ARBA" id="ARBA00022764"/>
    </source>
</evidence>
<feature type="compositionally biased region" description="Low complexity" evidence="11">
    <location>
        <begin position="129"/>
        <end position="143"/>
    </location>
</feature>
<gene>
    <name evidence="13" type="ORF">HNQ50_004380</name>
</gene>
<keyword evidence="13" id="KW-0966">Cell projection</keyword>
<keyword evidence="13" id="KW-0969">Cilium</keyword>
<evidence type="ECO:0000256" key="11">
    <source>
        <dbReference type="SAM" id="MobiDB-lite"/>
    </source>
</evidence>
<comment type="caution">
    <text evidence="13">The sequence shown here is derived from an EMBL/GenBank/DDBJ whole genome shotgun (WGS) entry which is preliminary data.</text>
</comment>
<keyword evidence="9" id="KW-0961">Cell wall biogenesis/degradation</keyword>
<comment type="similarity">
    <text evidence="4">In the C-terminal section; belongs to the glycosyl hydrolase 73 family.</text>
</comment>
<proteinExistence type="inferred from homology"/>
<dbReference type="GO" id="GO:0042597">
    <property type="term" value="C:periplasmic space"/>
    <property type="evidence" value="ECO:0007669"/>
    <property type="project" value="UniProtKB-SubCell"/>
</dbReference>
<dbReference type="PANTHER" id="PTHR33308">
    <property type="entry name" value="PEPTIDOGLYCAN HYDROLASE FLGJ"/>
    <property type="match status" value="1"/>
</dbReference>